<name>A7SGW9_NEMVE</name>
<feature type="region of interest" description="Disordered" evidence="4">
    <location>
        <begin position="392"/>
        <end position="532"/>
    </location>
</feature>
<dbReference type="InterPro" id="IPR001611">
    <property type="entry name" value="Leu-rich_rpt"/>
</dbReference>
<gene>
    <name evidence="5" type="ORF">NEMVEDRAFT_v1g212103</name>
</gene>
<keyword evidence="2" id="KW-0677">Repeat</keyword>
<organism evidence="5 6">
    <name type="scientific">Nematostella vectensis</name>
    <name type="common">Starlet sea anemone</name>
    <dbReference type="NCBI Taxonomy" id="45351"/>
    <lineage>
        <taxon>Eukaryota</taxon>
        <taxon>Metazoa</taxon>
        <taxon>Cnidaria</taxon>
        <taxon>Anthozoa</taxon>
        <taxon>Hexacorallia</taxon>
        <taxon>Actiniaria</taxon>
        <taxon>Edwardsiidae</taxon>
        <taxon>Nematostella</taxon>
    </lineage>
</organism>
<feature type="compositionally biased region" description="Basic and acidic residues" evidence="4">
    <location>
        <begin position="298"/>
        <end position="321"/>
    </location>
</feature>
<dbReference type="SUPFAM" id="SSF52047">
    <property type="entry name" value="RNI-like"/>
    <property type="match status" value="1"/>
</dbReference>
<dbReference type="Proteomes" id="UP000001593">
    <property type="component" value="Unassembled WGS sequence"/>
</dbReference>
<dbReference type="STRING" id="45351.A7SGW9"/>
<dbReference type="PANTHER" id="PTHR46358:SF1">
    <property type="entry name" value="TONSOKU-LIKE PROTEIN"/>
    <property type="match status" value="1"/>
</dbReference>
<evidence type="ECO:0000313" key="6">
    <source>
        <dbReference type="Proteomes" id="UP000001593"/>
    </source>
</evidence>
<reference evidence="5 6" key="1">
    <citation type="journal article" date="2007" name="Science">
        <title>Sea anemone genome reveals ancestral eumetazoan gene repertoire and genomic organization.</title>
        <authorList>
            <person name="Putnam N.H."/>
            <person name="Srivastava M."/>
            <person name="Hellsten U."/>
            <person name="Dirks B."/>
            <person name="Chapman J."/>
            <person name="Salamov A."/>
            <person name="Terry A."/>
            <person name="Shapiro H."/>
            <person name="Lindquist E."/>
            <person name="Kapitonov V.V."/>
            <person name="Jurka J."/>
            <person name="Genikhovich G."/>
            <person name="Grigoriev I.V."/>
            <person name="Lucas S.M."/>
            <person name="Steele R.E."/>
            <person name="Finnerty J.R."/>
            <person name="Technau U."/>
            <person name="Martindale M.Q."/>
            <person name="Rokhsar D.S."/>
        </authorList>
    </citation>
    <scope>NUCLEOTIDE SEQUENCE [LARGE SCALE GENOMIC DNA]</scope>
    <source>
        <strain evidence="6">CH2 X CH6</strain>
    </source>
</reference>
<dbReference type="GO" id="GO:0005634">
    <property type="term" value="C:nucleus"/>
    <property type="evidence" value="ECO:0007669"/>
    <property type="project" value="UniProtKB-SubCell"/>
</dbReference>
<sequence>MEPRQRSRTLRYVLQEIKNTQVRITRDHKIAQLRVTKDQECADTCYKRSQELLGTCYKRSRTLSYVLQDVKFAQVRVRRNQELSGTCYKRSRMRRYVLQKIKNAQVRVTSDHKNPQGQTPLDGVIKTRRLEDDDDAPDTNEARGRREVERFLRRIRVGRKPVASQASGMQDRLRRRDLPLDKSSDEEEGGSVISRFTDRLKQREASRSRRTLSSSSSSGESEASSPVPTPKGLFDLLHEEQSSAEAPSYQDATPDLSSNDDEISFVGTGNFQESNNNERTVNTGVSRKKRNLDQLVQEDSRNSEYGHAPDDTTQRGKHNLDQRQNTMADSGFLERSLVSGEKGGLDMGTSSGGTCYVNVFTGRCSDGDVTPALVSEHEADFQSHGTINQWLVDDLPQRPQKRRKTAKQTTLTSSVANRSLSGTHGTSSHSSSSFHGASSQPAGSLSVNARSSSSSHVTGPVSQSQASRRNRPLFSSGNPPRRNSLSRQTRLEVNRTPSPTFSEPHAGAAPPRSRPTDHAAPAPTVVEPTGPPPIRISVEVQGKTFLIPCPQQSGEEAKTIAWLAEQQNYKRCDIMLGNPRYLTASLNTNTGSPRYQAAFLSTNTCNPRYQAASQYQHRCKHALSALSGDNGLQHLSQALSTCPNLAVLSLRANGISQHGLGYLASVLTQPAADHLPNNLTLQKLEDLDLAFNHLSNHAFSSLVPVLGACSQLISLDLTSCSLTTPFSPSFAEALKASKLRTLSLAHNALGSGGIQDTIGTLPRHAHKLDLSCVMTADPDLSWNEGAVGNTELRELILHGNNLEMTAVNSLLSRKDVTQSLLKLDLSANDIGDDSALSLVTLIQESALLKILNLSGNPSLGNTTLHAILNTLMDTPLSQLGTLDLSSCGVRSPLPPELPTVLRDVRNAGCSLNLLDLSGNALLLDDRKAMTEAWELADSVSVLSGALCLLLVKDK</sequence>
<feature type="compositionally biased region" description="Low complexity" evidence="4">
    <location>
        <begin position="211"/>
        <end position="225"/>
    </location>
</feature>
<feature type="region of interest" description="Disordered" evidence="4">
    <location>
        <begin position="107"/>
        <end position="145"/>
    </location>
</feature>
<feature type="region of interest" description="Disordered" evidence="4">
    <location>
        <begin position="159"/>
        <end position="330"/>
    </location>
</feature>
<feature type="compositionally biased region" description="Polar residues" evidence="4">
    <location>
        <begin position="456"/>
        <end position="488"/>
    </location>
</feature>
<feature type="compositionally biased region" description="Basic and acidic residues" evidence="4">
    <location>
        <begin position="171"/>
        <end position="183"/>
    </location>
</feature>
<dbReference type="InterPro" id="IPR052311">
    <property type="entry name" value="MMS22L-TONSL_complex_comp"/>
</dbReference>
<keyword evidence="6" id="KW-1185">Reference proteome</keyword>
<dbReference type="SMART" id="SM00368">
    <property type="entry name" value="LRR_RI"/>
    <property type="match status" value="4"/>
</dbReference>
<comment type="subcellular location">
    <subcellularLocation>
        <location evidence="1">Nucleus</location>
    </subcellularLocation>
</comment>
<dbReference type="Gene3D" id="3.80.10.10">
    <property type="entry name" value="Ribonuclease Inhibitor"/>
    <property type="match status" value="1"/>
</dbReference>
<dbReference type="EMBL" id="DS469655">
    <property type="protein sequence ID" value="EDO37053.1"/>
    <property type="molecule type" value="Genomic_DNA"/>
</dbReference>
<proteinExistence type="predicted"/>
<dbReference type="eggNOG" id="KOG4308">
    <property type="taxonomic scope" value="Eukaryota"/>
</dbReference>
<evidence type="ECO:0000256" key="3">
    <source>
        <dbReference type="ARBA" id="ARBA00023242"/>
    </source>
</evidence>
<feature type="compositionally biased region" description="Polar residues" evidence="4">
    <location>
        <begin position="267"/>
        <end position="285"/>
    </location>
</feature>
<keyword evidence="3" id="KW-0539">Nucleus</keyword>
<dbReference type="InParanoid" id="A7SGW9"/>
<accession>A7SGW9</accession>
<dbReference type="PANTHER" id="PTHR46358">
    <property type="entry name" value="TONSOKU-LIKE PROTEIN"/>
    <property type="match status" value="1"/>
</dbReference>
<dbReference type="AlphaFoldDB" id="A7SGW9"/>
<feature type="compositionally biased region" description="Low complexity" evidence="4">
    <location>
        <begin position="419"/>
        <end position="455"/>
    </location>
</feature>
<dbReference type="InterPro" id="IPR032675">
    <property type="entry name" value="LRR_dom_sf"/>
</dbReference>
<dbReference type="Pfam" id="PF13516">
    <property type="entry name" value="LRR_6"/>
    <property type="match status" value="2"/>
</dbReference>
<evidence type="ECO:0000256" key="4">
    <source>
        <dbReference type="SAM" id="MobiDB-lite"/>
    </source>
</evidence>
<protein>
    <submittedName>
        <fullName evidence="5">Uncharacterized protein</fullName>
    </submittedName>
</protein>
<evidence type="ECO:0000313" key="5">
    <source>
        <dbReference type="EMBL" id="EDO37053.1"/>
    </source>
</evidence>
<dbReference type="HOGENOM" id="CLU_309118_0_0_1"/>
<feature type="compositionally biased region" description="Polar residues" evidence="4">
    <location>
        <begin position="407"/>
        <end position="418"/>
    </location>
</feature>
<evidence type="ECO:0000256" key="2">
    <source>
        <dbReference type="ARBA" id="ARBA00022737"/>
    </source>
</evidence>
<feature type="compositionally biased region" description="Basic and acidic residues" evidence="4">
    <location>
        <begin position="196"/>
        <end position="207"/>
    </location>
</feature>
<evidence type="ECO:0000256" key="1">
    <source>
        <dbReference type="ARBA" id="ARBA00004123"/>
    </source>
</evidence>